<dbReference type="AlphaFoldDB" id="T1AGE8"/>
<organism evidence="1">
    <name type="scientific">mine drainage metagenome</name>
    <dbReference type="NCBI Taxonomy" id="410659"/>
    <lineage>
        <taxon>unclassified sequences</taxon>
        <taxon>metagenomes</taxon>
        <taxon>ecological metagenomes</taxon>
    </lineage>
</organism>
<sequence length="150" mass="16814">KSAEAEKRLDSAIKIAQELKDNDAYAELLTTKADLLSGKKKRRKEAESIYLQAADLAKKNGNMNTYFESSVGLLTLRREQSEPAKILEEAMKLIDEAEMTALAIKAKKDRKNFLDDVSGIYDLASDIAMEMENVDQAIQIAERMTKILSK</sequence>
<feature type="non-terminal residue" evidence="1">
    <location>
        <position position="1"/>
    </location>
</feature>
<comment type="caution">
    <text evidence="1">The sequence shown here is derived from an EMBL/GenBank/DDBJ whole genome shotgun (WGS) entry which is preliminary data.</text>
</comment>
<dbReference type="Gene3D" id="1.25.40.10">
    <property type="entry name" value="Tetratricopeptide repeat domain"/>
    <property type="match status" value="1"/>
</dbReference>
<dbReference type="InterPro" id="IPR011990">
    <property type="entry name" value="TPR-like_helical_dom_sf"/>
</dbReference>
<reference evidence="1" key="2">
    <citation type="journal article" date="2014" name="ISME J.">
        <title>Microbial stratification in low pH oxic and suboxic macroscopic growths along an acid mine drainage.</title>
        <authorList>
            <person name="Mendez-Garcia C."/>
            <person name="Mesa V."/>
            <person name="Sprenger R.R."/>
            <person name="Richter M."/>
            <person name="Diez M.S."/>
            <person name="Solano J."/>
            <person name="Bargiela R."/>
            <person name="Golyshina O.V."/>
            <person name="Manteca A."/>
            <person name="Ramos J.L."/>
            <person name="Gallego J.R."/>
            <person name="Llorente I."/>
            <person name="Martins Dos Santos V.A."/>
            <person name="Jensen O.N."/>
            <person name="Pelaez A.I."/>
            <person name="Sanchez J."/>
            <person name="Ferrer M."/>
        </authorList>
    </citation>
    <scope>NUCLEOTIDE SEQUENCE</scope>
</reference>
<accession>T1AGE8</accession>
<protein>
    <submittedName>
        <fullName evidence="1">TPR repeat-containing protein</fullName>
    </submittedName>
</protein>
<proteinExistence type="predicted"/>
<reference evidence="1" key="1">
    <citation type="submission" date="2013-08" db="EMBL/GenBank/DDBJ databases">
        <authorList>
            <person name="Mendez C."/>
            <person name="Richter M."/>
            <person name="Ferrer M."/>
            <person name="Sanchez J."/>
        </authorList>
    </citation>
    <scope>NUCLEOTIDE SEQUENCE</scope>
</reference>
<name>T1AGE8_9ZZZZ</name>
<dbReference type="EMBL" id="AUZZ01002607">
    <property type="protein sequence ID" value="EQD59571.1"/>
    <property type="molecule type" value="Genomic_DNA"/>
</dbReference>
<gene>
    <name evidence="1" type="ORF">B2A_03912</name>
</gene>
<evidence type="ECO:0000313" key="1">
    <source>
        <dbReference type="EMBL" id="EQD59571.1"/>
    </source>
</evidence>